<gene>
    <name evidence="10" type="ORF">GA0061094_3279</name>
</gene>
<feature type="compositionally biased region" description="Low complexity" evidence="7">
    <location>
        <begin position="101"/>
        <end position="111"/>
    </location>
</feature>
<dbReference type="FunFam" id="3.30.559.10:FF:000007">
    <property type="entry name" value="Dihydrolipoamide acetyltransferase component of pyruvate dehydrogenase complex"/>
    <property type="match status" value="1"/>
</dbReference>
<dbReference type="SUPFAM" id="SSF47005">
    <property type="entry name" value="Peripheral subunit-binding domain of 2-oxo acid dehydrogenase complex"/>
    <property type="match status" value="2"/>
</dbReference>
<dbReference type="Pfam" id="PF00364">
    <property type="entry name" value="Biotin_lipoyl"/>
    <property type="match status" value="1"/>
</dbReference>
<comment type="similarity">
    <text evidence="2 6">Belongs to the 2-oxoacid dehydrogenase family.</text>
</comment>
<feature type="compositionally biased region" description="Polar residues" evidence="7">
    <location>
        <begin position="162"/>
        <end position="172"/>
    </location>
</feature>
<comment type="cofactor">
    <cofactor evidence="1 6">
        <name>(R)-lipoate</name>
        <dbReference type="ChEBI" id="CHEBI:83088"/>
    </cofactor>
</comment>
<dbReference type="InterPro" id="IPR036625">
    <property type="entry name" value="E3-bd_dom_sf"/>
</dbReference>
<dbReference type="Gene3D" id="4.10.320.10">
    <property type="entry name" value="E3-binding domain"/>
    <property type="match status" value="2"/>
</dbReference>
<dbReference type="CDD" id="cd06849">
    <property type="entry name" value="lipoyl_domain"/>
    <property type="match status" value="1"/>
</dbReference>
<evidence type="ECO:0000313" key="10">
    <source>
        <dbReference type="EMBL" id="SCC23054.1"/>
    </source>
</evidence>
<dbReference type="InterPro" id="IPR003016">
    <property type="entry name" value="2-oxoA_DH_lipoyl-BS"/>
</dbReference>
<dbReference type="EC" id="2.3.1.-" evidence="6"/>
<evidence type="ECO:0000259" key="8">
    <source>
        <dbReference type="PROSITE" id="PS50968"/>
    </source>
</evidence>
<name>A0A0V8HCC8_9BACI</name>
<protein>
    <recommendedName>
        <fullName evidence="6">Dihydrolipoamide acetyltransferase component of pyruvate dehydrogenase complex</fullName>
        <ecNumber evidence="6">2.3.1.-</ecNumber>
    </recommendedName>
</protein>
<feature type="domain" description="Peripheral subunit-binding (PSBD)" evidence="9">
    <location>
        <begin position="172"/>
        <end position="209"/>
    </location>
</feature>
<accession>A0A0V8HCC8</accession>
<dbReference type="PROSITE" id="PS50968">
    <property type="entry name" value="BIOTINYL_LIPOYL"/>
    <property type="match status" value="1"/>
</dbReference>
<dbReference type="GO" id="GO:0005737">
    <property type="term" value="C:cytoplasm"/>
    <property type="evidence" value="ECO:0007669"/>
    <property type="project" value="TreeGrafter"/>
</dbReference>
<dbReference type="PANTHER" id="PTHR43178:SF5">
    <property type="entry name" value="LIPOAMIDE ACYLTRANSFERASE COMPONENT OF BRANCHED-CHAIN ALPHA-KETO ACID DEHYDROGENASE COMPLEX, MITOCHONDRIAL"/>
    <property type="match status" value="1"/>
</dbReference>
<feature type="region of interest" description="Disordered" evidence="7">
    <location>
        <begin position="78"/>
        <end position="174"/>
    </location>
</feature>
<organism evidence="10 11">
    <name type="scientific">[Bacillus] enclensis</name>
    <dbReference type="NCBI Taxonomy" id="1402860"/>
    <lineage>
        <taxon>Bacteria</taxon>
        <taxon>Bacillati</taxon>
        <taxon>Bacillota</taxon>
        <taxon>Bacilli</taxon>
        <taxon>Bacillales</taxon>
        <taxon>Bacillaceae</taxon>
        <taxon>Rossellomorea</taxon>
    </lineage>
</organism>
<sequence length="447" mass="47864">MAKEVFMPKLSSTMEAGTLLQWFKEEGDSVEVGDPLFEIMTDKINIEVEAYEEGTLLKRYFKEDDEVPVNHVIGYIGEKGEEVADEPPGESGGEGSGVNQSEAAAASEPSAQLNEESEIHKSDKVRATPAARRAAKEEGVVLQEVTGSGPKGRVHEADVKGFSQSGKTSRPSITPLARKVAEAEGVEPGDVQGTGPNGKVYRRDVESSLRGSGENSGPAAARVKMEGIRKIVAKRMVESKTTAPHVTLTSEVDMTEAIKMREQLLGSIEKKTGFRLSYTEIIMKAAAHALKEHPGVNASLDGEYIVYHDEVNVGLAVAVENGLLVPVVKNADGKGLAALTENCKTLGKAARENKLKPDEMKGGTFTISNLGMYAVDAFTPVINQPESAILGVGRIQEKPVGVNGQIALRPMMSVSLSFDHRVIDGAPAAAFLTDLKSILEQPFELLV</sequence>
<dbReference type="Proteomes" id="UP000181997">
    <property type="component" value="Unassembled WGS sequence"/>
</dbReference>
<dbReference type="Gene3D" id="2.40.50.100">
    <property type="match status" value="1"/>
</dbReference>
<proteinExistence type="inferred from homology"/>
<feature type="region of interest" description="Disordered" evidence="7">
    <location>
        <begin position="182"/>
        <end position="201"/>
    </location>
</feature>
<evidence type="ECO:0000256" key="4">
    <source>
        <dbReference type="ARBA" id="ARBA00022823"/>
    </source>
</evidence>
<reference evidence="11" key="1">
    <citation type="submission" date="2016-08" db="EMBL/GenBank/DDBJ databases">
        <authorList>
            <person name="Varghese N."/>
            <person name="Submissions Spin"/>
        </authorList>
    </citation>
    <scope>NUCLEOTIDE SEQUENCE [LARGE SCALE GENOMIC DNA]</scope>
    <source>
        <strain evidence="11">SGD-1123</strain>
    </source>
</reference>
<dbReference type="RefSeq" id="WP_058299269.1">
    <property type="nucleotide sequence ID" value="NZ_FMAU01000004.1"/>
</dbReference>
<evidence type="ECO:0000256" key="3">
    <source>
        <dbReference type="ARBA" id="ARBA00022679"/>
    </source>
</evidence>
<dbReference type="InterPro" id="IPR011053">
    <property type="entry name" value="Single_hybrid_motif"/>
</dbReference>
<dbReference type="SUPFAM" id="SSF51230">
    <property type="entry name" value="Single hybrid motif"/>
    <property type="match status" value="1"/>
</dbReference>
<dbReference type="PROSITE" id="PS51826">
    <property type="entry name" value="PSBD"/>
    <property type="match status" value="2"/>
</dbReference>
<dbReference type="Pfam" id="PF00198">
    <property type="entry name" value="2-oxoacid_dh"/>
    <property type="match status" value="1"/>
</dbReference>
<feature type="domain" description="Lipoyl-binding" evidence="8">
    <location>
        <begin position="2"/>
        <end position="77"/>
    </location>
</feature>
<dbReference type="EMBL" id="FMAU01000004">
    <property type="protein sequence ID" value="SCC23054.1"/>
    <property type="molecule type" value="Genomic_DNA"/>
</dbReference>
<dbReference type="AlphaFoldDB" id="A0A0V8HCC8"/>
<evidence type="ECO:0000259" key="9">
    <source>
        <dbReference type="PROSITE" id="PS51826"/>
    </source>
</evidence>
<keyword evidence="11" id="KW-1185">Reference proteome</keyword>
<evidence type="ECO:0000256" key="1">
    <source>
        <dbReference type="ARBA" id="ARBA00001938"/>
    </source>
</evidence>
<evidence type="ECO:0000256" key="7">
    <source>
        <dbReference type="SAM" id="MobiDB-lite"/>
    </source>
</evidence>
<dbReference type="GO" id="GO:0031405">
    <property type="term" value="F:lipoic acid binding"/>
    <property type="evidence" value="ECO:0007669"/>
    <property type="project" value="TreeGrafter"/>
</dbReference>
<dbReference type="PROSITE" id="PS00189">
    <property type="entry name" value="LIPOYL"/>
    <property type="match status" value="1"/>
</dbReference>
<evidence type="ECO:0000313" key="11">
    <source>
        <dbReference type="Proteomes" id="UP000181997"/>
    </source>
</evidence>
<keyword evidence="3 6" id="KW-0808">Transferase</keyword>
<feature type="compositionally biased region" description="Basic and acidic residues" evidence="7">
    <location>
        <begin position="117"/>
        <end position="126"/>
    </location>
</feature>
<keyword evidence="10" id="KW-0670">Pyruvate</keyword>
<dbReference type="InterPro" id="IPR001078">
    <property type="entry name" value="2-oxoacid_DH_actylTfrase"/>
</dbReference>
<dbReference type="InterPro" id="IPR004167">
    <property type="entry name" value="PSBD"/>
</dbReference>
<dbReference type="Gene3D" id="3.30.559.10">
    <property type="entry name" value="Chloramphenicol acetyltransferase-like domain"/>
    <property type="match status" value="1"/>
</dbReference>
<evidence type="ECO:0000256" key="6">
    <source>
        <dbReference type="RuleBase" id="RU003423"/>
    </source>
</evidence>
<keyword evidence="5 6" id="KW-0012">Acyltransferase</keyword>
<dbReference type="PANTHER" id="PTHR43178">
    <property type="entry name" value="DIHYDROLIPOAMIDE ACETYLTRANSFERASE COMPONENT OF PYRUVATE DEHYDROGENASE COMPLEX"/>
    <property type="match status" value="1"/>
</dbReference>
<keyword evidence="4 6" id="KW-0450">Lipoyl</keyword>
<dbReference type="GO" id="GO:0016407">
    <property type="term" value="F:acetyltransferase activity"/>
    <property type="evidence" value="ECO:0007669"/>
    <property type="project" value="TreeGrafter"/>
</dbReference>
<dbReference type="OrthoDB" id="9805770at2"/>
<evidence type="ECO:0000256" key="5">
    <source>
        <dbReference type="ARBA" id="ARBA00023315"/>
    </source>
</evidence>
<dbReference type="SUPFAM" id="SSF52777">
    <property type="entry name" value="CoA-dependent acyltransferases"/>
    <property type="match status" value="1"/>
</dbReference>
<dbReference type="Pfam" id="PF02817">
    <property type="entry name" value="E3_binding"/>
    <property type="match status" value="2"/>
</dbReference>
<dbReference type="InterPro" id="IPR023213">
    <property type="entry name" value="CAT-like_dom_sf"/>
</dbReference>
<dbReference type="InterPro" id="IPR050743">
    <property type="entry name" value="2-oxoacid_DH_E2_comp"/>
</dbReference>
<dbReference type="InterPro" id="IPR000089">
    <property type="entry name" value="Biotin_lipoyl"/>
</dbReference>
<evidence type="ECO:0000256" key="2">
    <source>
        <dbReference type="ARBA" id="ARBA00007317"/>
    </source>
</evidence>
<feature type="domain" description="Peripheral subunit-binding (PSBD)" evidence="9">
    <location>
        <begin position="126"/>
        <end position="163"/>
    </location>
</feature>